<feature type="domain" description="LysM" evidence="4">
    <location>
        <begin position="44"/>
        <end position="90"/>
    </location>
</feature>
<evidence type="ECO:0000259" key="4">
    <source>
        <dbReference type="PROSITE" id="PS51782"/>
    </source>
</evidence>
<keyword evidence="6" id="KW-1185">Reference proteome</keyword>
<dbReference type="PROSITE" id="PS51782">
    <property type="entry name" value="LYSM"/>
    <property type="match status" value="1"/>
</dbReference>
<gene>
    <name evidence="5" type="ORF">H072_7608</name>
</gene>
<keyword evidence="1" id="KW-0147">Chitin-binding</keyword>
<accession>S8BTR3</accession>
<evidence type="ECO:0000313" key="6">
    <source>
        <dbReference type="Proteomes" id="UP000015100"/>
    </source>
</evidence>
<evidence type="ECO:0000256" key="1">
    <source>
        <dbReference type="ARBA" id="ARBA00022669"/>
    </source>
</evidence>
<dbReference type="InterPro" id="IPR018392">
    <property type="entry name" value="LysM"/>
</dbReference>
<dbReference type="OrthoDB" id="2281372at2759"/>
<dbReference type="OMA" id="TSPWPTE"/>
<dbReference type="GO" id="GO:0008061">
    <property type="term" value="F:chitin binding"/>
    <property type="evidence" value="ECO:0007669"/>
    <property type="project" value="UniProtKB-KW"/>
</dbReference>
<sequence>MKFQLSSLLVAAALAQLSVASFSYRRRATSPWPTEPDISSGCTRWVEALQGDDCNSLADVDSVPLANFLAWNPALARDCSAVKVGYGYCTASSGTTQTTSTLLTTSAPTCPTVSVTVTVTKTSAPTCPTASVTVTVTTTVTVGTTTSKPTTTISTTTTTTTKTTTTAVKIPLAPSMFPSASGTLQCVKSNTPIPQPTLITSGSTLQSVITTACNNLVTTGNKWLEIGDPYTVVLPVNGVSTTFLLNIKLGGFPVENSLCQSQLKLISSGCTTSGNTYGGCSYTSDYNLLSCIFPNV</sequence>
<dbReference type="PANTHER" id="PTHR34997">
    <property type="entry name" value="AM15"/>
    <property type="match status" value="1"/>
</dbReference>
<dbReference type="AlphaFoldDB" id="S8BTR3"/>
<comment type="caution">
    <text evidence="5">The sequence shown here is derived from an EMBL/GenBank/DDBJ whole genome shotgun (WGS) entry which is preliminary data.</text>
</comment>
<keyword evidence="3" id="KW-0732">Signal</keyword>
<evidence type="ECO:0000313" key="5">
    <source>
        <dbReference type="EMBL" id="EPS38662.1"/>
    </source>
</evidence>
<protein>
    <recommendedName>
        <fullName evidence="4">LysM domain-containing protein</fullName>
    </recommendedName>
</protein>
<dbReference type="Gene3D" id="3.10.350.10">
    <property type="entry name" value="LysM domain"/>
    <property type="match status" value="1"/>
</dbReference>
<evidence type="ECO:0000256" key="3">
    <source>
        <dbReference type="SAM" id="SignalP"/>
    </source>
</evidence>
<organism evidence="5 6">
    <name type="scientific">Dactylellina haptotyla (strain CBS 200.50)</name>
    <name type="common">Nematode-trapping fungus</name>
    <name type="synonym">Monacrosporium haptotylum</name>
    <dbReference type="NCBI Taxonomy" id="1284197"/>
    <lineage>
        <taxon>Eukaryota</taxon>
        <taxon>Fungi</taxon>
        <taxon>Dikarya</taxon>
        <taxon>Ascomycota</taxon>
        <taxon>Pezizomycotina</taxon>
        <taxon>Orbiliomycetes</taxon>
        <taxon>Orbiliales</taxon>
        <taxon>Orbiliaceae</taxon>
        <taxon>Dactylellina</taxon>
    </lineage>
</organism>
<dbReference type="PANTHER" id="PTHR34997:SF1">
    <property type="entry name" value="PEPTIDOGLYCAN-BINDING LYSIN DOMAIN"/>
    <property type="match status" value="1"/>
</dbReference>
<feature type="chain" id="PRO_5004548699" description="LysM domain-containing protein" evidence="3">
    <location>
        <begin position="21"/>
        <end position="296"/>
    </location>
</feature>
<dbReference type="EMBL" id="AQGS01000538">
    <property type="protein sequence ID" value="EPS38662.1"/>
    <property type="molecule type" value="Genomic_DNA"/>
</dbReference>
<dbReference type="STRING" id="1284197.S8BTR3"/>
<dbReference type="HOGENOM" id="CLU_940158_0_0_1"/>
<name>S8BTR3_DACHA</name>
<feature type="signal peptide" evidence="3">
    <location>
        <begin position="1"/>
        <end position="20"/>
    </location>
</feature>
<dbReference type="Proteomes" id="UP000015100">
    <property type="component" value="Unassembled WGS sequence"/>
</dbReference>
<keyword evidence="2" id="KW-0843">Virulence</keyword>
<dbReference type="InterPro" id="IPR036779">
    <property type="entry name" value="LysM_dom_sf"/>
</dbReference>
<proteinExistence type="predicted"/>
<dbReference type="InterPro" id="IPR052210">
    <property type="entry name" value="LysM1-like"/>
</dbReference>
<reference evidence="6" key="2">
    <citation type="submission" date="2013-04" db="EMBL/GenBank/DDBJ databases">
        <title>Genomic mechanisms accounting for the adaptation to parasitism in nematode-trapping fungi.</title>
        <authorList>
            <person name="Ahren D.G."/>
        </authorList>
    </citation>
    <scope>NUCLEOTIDE SEQUENCE [LARGE SCALE GENOMIC DNA]</scope>
    <source>
        <strain evidence="6">CBS 200.50</strain>
    </source>
</reference>
<evidence type="ECO:0000256" key="2">
    <source>
        <dbReference type="ARBA" id="ARBA00023026"/>
    </source>
</evidence>
<reference evidence="5 6" key="1">
    <citation type="journal article" date="2013" name="PLoS Genet.">
        <title>Genomic mechanisms accounting for the adaptation to parasitism in nematode-trapping fungi.</title>
        <authorList>
            <person name="Meerupati T."/>
            <person name="Andersson K.M."/>
            <person name="Friman E."/>
            <person name="Kumar D."/>
            <person name="Tunlid A."/>
            <person name="Ahren D."/>
        </authorList>
    </citation>
    <scope>NUCLEOTIDE SEQUENCE [LARGE SCALE GENOMIC DNA]</scope>
    <source>
        <strain evidence="5 6">CBS 200.50</strain>
    </source>
</reference>